<dbReference type="FunCoup" id="A0A1V8S9Z8">
    <property type="interactions" value="238"/>
</dbReference>
<protein>
    <submittedName>
        <fullName evidence="4">Uncharacterized protein</fullName>
    </submittedName>
</protein>
<dbReference type="InterPro" id="IPR032717">
    <property type="entry name" value="Mss51_Znf"/>
</dbReference>
<comment type="caution">
    <text evidence="4">The sequence shown here is derived from an EMBL/GenBank/DDBJ whole genome shotgun (WGS) entry which is preliminary data.</text>
</comment>
<feature type="domain" description="Mitochondrial splicing suppressor 51-like C-terminal" evidence="3">
    <location>
        <begin position="372"/>
        <end position="551"/>
    </location>
</feature>
<dbReference type="Pfam" id="PF20179">
    <property type="entry name" value="MSS51_C"/>
    <property type="match status" value="1"/>
</dbReference>
<evidence type="ECO:0000313" key="4">
    <source>
        <dbReference type="EMBL" id="OQN96038.1"/>
    </source>
</evidence>
<evidence type="ECO:0000256" key="1">
    <source>
        <dbReference type="SAM" id="MobiDB-lite"/>
    </source>
</evidence>
<name>A0A1V8S9Z8_9PEZI</name>
<keyword evidence="5" id="KW-1185">Reference proteome</keyword>
<feature type="region of interest" description="Disordered" evidence="1">
    <location>
        <begin position="98"/>
        <end position="166"/>
    </location>
</feature>
<dbReference type="Pfam" id="PF13824">
    <property type="entry name" value="zf-Mss51"/>
    <property type="match status" value="1"/>
</dbReference>
<evidence type="ECO:0000313" key="5">
    <source>
        <dbReference type="Proteomes" id="UP000192596"/>
    </source>
</evidence>
<accession>A0A1V8S9Z8</accession>
<feature type="compositionally biased region" description="Low complexity" evidence="1">
    <location>
        <begin position="154"/>
        <end position="165"/>
    </location>
</feature>
<evidence type="ECO:0000259" key="2">
    <source>
        <dbReference type="Pfam" id="PF13824"/>
    </source>
</evidence>
<feature type="domain" description="Mitochondrial splicing suppressor 51 zinc-finger" evidence="2">
    <location>
        <begin position="199"/>
        <end position="269"/>
    </location>
</feature>
<dbReference type="OrthoDB" id="5282002at2759"/>
<dbReference type="InterPro" id="IPR046824">
    <property type="entry name" value="Mss51-like_C"/>
</dbReference>
<evidence type="ECO:0000259" key="3">
    <source>
        <dbReference type="Pfam" id="PF20179"/>
    </source>
</evidence>
<gene>
    <name evidence="4" type="ORF">B0A48_18029</name>
</gene>
<dbReference type="PANTHER" id="PTHR28069">
    <property type="entry name" value="GH20023P"/>
    <property type="match status" value="1"/>
</dbReference>
<feature type="region of interest" description="Disordered" evidence="1">
    <location>
        <begin position="202"/>
        <end position="222"/>
    </location>
</feature>
<dbReference type="PANTHER" id="PTHR28069:SF1">
    <property type="entry name" value="PROTEIN MSS51, MITOCHONDRIAL"/>
    <property type="match status" value="1"/>
</dbReference>
<dbReference type="GO" id="GO:0033617">
    <property type="term" value="P:mitochondrial respiratory chain complex IV assembly"/>
    <property type="evidence" value="ECO:0007669"/>
    <property type="project" value="TreeGrafter"/>
</dbReference>
<proteinExistence type="predicted"/>
<organism evidence="4 5">
    <name type="scientific">Cryoendolithus antarcticus</name>
    <dbReference type="NCBI Taxonomy" id="1507870"/>
    <lineage>
        <taxon>Eukaryota</taxon>
        <taxon>Fungi</taxon>
        <taxon>Dikarya</taxon>
        <taxon>Ascomycota</taxon>
        <taxon>Pezizomycotina</taxon>
        <taxon>Dothideomycetes</taxon>
        <taxon>Dothideomycetidae</taxon>
        <taxon>Cladosporiales</taxon>
        <taxon>Cladosporiaceae</taxon>
        <taxon>Cryoendolithus</taxon>
    </lineage>
</organism>
<sequence length="584" mass="65162">MEVDIAVEITANAMDRSEDIQGPLEVSVASVVKLFEVKLKNLDASSFGSAPDSVMTMTSNIDPTVDENKYWISRTSISSMMASKRICSQCLRLAAPPTPTATTAARRSFHSSAVKQPIPPQSSARKLHSSVRQRGPQHVESASRTEPSLPYIPPSSAASRQQPSREQTYLRTDDLFHSFTNSPIPTIRQRAAVMRQNAYCPHPEHQPTHLPSSPRAAATSTLPPAHVRHECPDCGIPVACSEAHFADTYDQHLEICDLLRQINEDDHDLHSGRFFPEFEYPDASIEEAQINMQNWDTLLFTREFTAVNDERSMRQVTRLLTYPITIGSILHELSPYSIKRNGRLTSEGLRSLSALRYTLHPPRTGAGITIAGLRPNPPPVRLFILGARAESSLPREVWLQLSHLFPRVAFHLIFIGPEALANRPDDVAPPPTPGNPFSAVVEDRLGGQMKISTYATVFEALHQAQHFAPYDPYFDAFVLFHPGLGHPASSASWAPTLPILLDTKIPVICTGYTEFDMQRDIDWVKEQGGGEVDFLLEPGENRFRSLRWEVNDLDPGDVSAGNWGVWGFRGKRYEADRYEEKRGD</sequence>
<dbReference type="EMBL" id="NAJO01000074">
    <property type="protein sequence ID" value="OQN96038.1"/>
    <property type="molecule type" value="Genomic_DNA"/>
</dbReference>
<dbReference type="InParanoid" id="A0A1V8S9Z8"/>
<dbReference type="GO" id="GO:0005739">
    <property type="term" value="C:mitochondrion"/>
    <property type="evidence" value="ECO:0007669"/>
    <property type="project" value="GOC"/>
</dbReference>
<reference evidence="5" key="1">
    <citation type="submission" date="2017-03" db="EMBL/GenBank/DDBJ databases">
        <title>Genomes of endolithic fungi from Antarctica.</title>
        <authorList>
            <person name="Coleine C."/>
            <person name="Masonjones S."/>
            <person name="Stajich J.E."/>
        </authorList>
    </citation>
    <scope>NUCLEOTIDE SEQUENCE [LARGE SCALE GENOMIC DNA]</scope>
    <source>
        <strain evidence="5">CCFEE 5527</strain>
    </source>
</reference>
<dbReference type="AlphaFoldDB" id="A0A1V8S9Z8"/>
<dbReference type="STRING" id="1507870.A0A1V8S9Z8"/>
<dbReference type="Proteomes" id="UP000192596">
    <property type="component" value="Unassembled WGS sequence"/>
</dbReference>